<gene>
    <name evidence="2" type="ORF">V8G54_006087</name>
</gene>
<accession>A0AAQ3NZA9</accession>
<evidence type="ECO:0000256" key="1">
    <source>
        <dbReference type="SAM" id="MobiDB-lite"/>
    </source>
</evidence>
<feature type="region of interest" description="Disordered" evidence="1">
    <location>
        <begin position="1"/>
        <end position="21"/>
    </location>
</feature>
<evidence type="ECO:0000313" key="3">
    <source>
        <dbReference type="Proteomes" id="UP001374535"/>
    </source>
</evidence>
<dbReference type="AlphaFoldDB" id="A0AAQ3NZA9"/>
<reference evidence="2 3" key="1">
    <citation type="journal article" date="2023" name="Life. Sci Alliance">
        <title>Evolutionary insights into 3D genome organization and epigenetic landscape of Vigna mungo.</title>
        <authorList>
            <person name="Junaid A."/>
            <person name="Singh B."/>
            <person name="Bhatia S."/>
        </authorList>
    </citation>
    <scope>NUCLEOTIDE SEQUENCE [LARGE SCALE GENOMIC DNA]</scope>
    <source>
        <strain evidence="2">Urdbean</strain>
    </source>
</reference>
<sequence>MEKLESIEEAMESKLPKEKPKSLALRRNLERLQLELRNVIQGVKKNNGSCGLPRYGVGEELLYQTEANGSESCTDEVAAIEVKFSSRSEPVPEPLLTPFIVNESAINYSCIHPGEDFSSKATDISKSKGIEELVELQQAHQEENRMNFDSLSLGLDEKEKKIQPDDD</sequence>
<feature type="region of interest" description="Disordered" evidence="1">
    <location>
        <begin position="138"/>
        <end position="167"/>
    </location>
</feature>
<dbReference type="EMBL" id="CP144699">
    <property type="protein sequence ID" value="WVZ18765.1"/>
    <property type="molecule type" value="Genomic_DNA"/>
</dbReference>
<proteinExistence type="predicted"/>
<organism evidence="2 3">
    <name type="scientific">Vigna mungo</name>
    <name type="common">Black gram</name>
    <name type="synonym">Phaseolus mungo</name>
    <dbReference type="NCBI Taxonomy" id="3915"/>
    <lineage>
        <taxon>Eukaryota</taxon>
        <taxon>Viridiplantae</taxon>
        <taxon>Streptophyta</taxon>
        <taxon>Embryophyta</taxon>
        <taxon>Tracheophyta</taxon>
        <taxon>Spermatophyta</taxon>
        <taxon>Magnoliopsida</taxon>
        <taxon>eudicotyledons</taxon>
        <taxon>Gunneridae</taxon>
        <taxon>Pentapetalae</taxon>
        <taxon>rosids</taxon>
        <taxon>fabids</taxon>
        <taxon>Fabales</taxon>
        <taxon>Fabaceae</taxon>
        <taxon>Papilionoideae</taxon>
        <taxon>50 kb inversion clade</taxon>
        <taxon>NPAAA clade</taxon>
        <taxon>indigoferoid/millettioid clade</taxon>
        <taxon>Phaseoleae</taxon>
        <taxon>Vigna</taxon>
    </lineage>
</organism>
<evidence type="ECO:0000313" key="2">
    <source>
        <dbReference type="EMBL" id="WVZ18765.1"/>
    </source>
</evidence>
<keyword evidence="3" id="KW-1185">Reference proteome</keyword>
<feature type="compositionally biased region" description="Basic and acidic residues" evidence="1">
    <location>
        <begin position="155"/>
        <end position="167"/>
    </location>
</feature>
<dbReference type="Proteomes" id="UP001374535">
    <property type="component" value="Chromosome 2"/>
</dbReference>
<name>A0AAQ3NZA9_VIGMU</name>
<protein>
    <submittedName>
        <fullName evidence="2">Uncharacterized protein</fullName>
    </submittedName>
</protein>